<dbReference type="PANTHER" id="PTHR30535">
    <property type="entry name" value="VITAMIN B12-BINDING PROTEIN"/>
    <property type="match status" value="1"/>
</dbReference>
<feature type="domain" description="Fe/B12 periplasmic-binding" evidence="1">
    <location>
        <begin position="19"/>
        <end position="319"/>
    </location>
</feature>
<proteinExistence type="predicted"/>
<reference evidence="2 3" key="1">
    <citation type="submission" date="2023-04" db="EMBL/GenBank/DDBJ databases">
        <title>A long-awaited taxogenomic arrangement of the family Halomonadaceae.</title>
        <authorList>
            <person name="De La Haba R."/>
            <person name="Chuvochina M."/>
            <person name="Wittouck S."/>
            <person name="Arahal D.R."/>
            <person name="Sanchez-Porro C."/>
            <person name="Hugenholtz P."/>
            <person name="Ventosa A."/>
        </authorList>
    </citation>
    <scope>NUCLEOTIDE SEQUENCE [LARGE SCALE GENOMIC DNA]</scope>
    <source>
        <strain evidence="2 3">DSM 22428</strain>
    </source>
</reference>
<evidence type="ECO:0000313" key="3">
    <source>
        <dbReference type="Proteomes" id="UP001269375"/>
    </source>
</evidence>
<keyword evidence="3" id="KW-1185">Reference proteome</keyword>
<dbReference type="Gene3D" id="3.40.50.1980">
    <property type="entry name" value="Nitrogenase molybdenum iron protein domain"/>
    <property type="match status" value="2"/>
</dbReference>
<dbReference type="SUPFAM" id="SSF53807">
    <property type="entry name" value="Helical backbone' metal receptor"/>
    <property type="match status" value="1"/>
</dbReference>
<dbReference type="Proteomes" id="UP001269375">
    <property type="component" value="Unassembled WGS sequence"/>
</dbReference>
<dbReference type="RefSeq" id="WP_251590120.1">
    <property type="nucleotide sequence ID" value="NZ_JAMLJI010000001.1"/>
</dbReference>
<evidence type="ECO:0000313" key="2">
    <source>
        <dbReference type="EMBL" id="MDR5896671.1"/>
    </source>
</evidence>
<dbReference type="PROSITE" id="PS50983">
    <property type="entry name" value="FE_B12_PBP"/>
    <property type="match status" value="1"/>
</dbReference>
<comment type="caution">
    <text evidence="2">The sequence shown here is derived from an EMBL/GenBank/DDBJ whole genome shotgun (WGS) entry which is preliminary data.</text>
</comment>
<dbReference type="Pfam" id="PF01497">
    <property type="entry name" value="Peripla_BP_2"/>
    <property type="match status" value="1"/>
</dbReference>
<dbReference type="EMBL" id="JARWAO010000006">
    <property type="protein sequence ID" value="MDR5896671.1"/>
    <property type="molecule type" value="Genomic_DNA"/>
</dbReference>
<organism evidence="2 3">
    <name type="scientific">Larsenimonas suaedae</name>
    <dbReference type="NCBI Taxonomy" id="1851019"/>
    <lineage>
        <taxon>Bacteria</taxon>
        <taxon>Pseudomonadati</taxon>
        <taxon>Pseudomonadota</taxon>
        <taxon>Gammaproteobacteria</taxon>
        <taxon>Oceanospirillales</taxon>
        <taxon>Halomonadaceae</taxon>
        <taxon>Larsenimonas</taxon>
    </lineage>
</organism>
<accession>A0ABU1GX93</accession>
<protein>
    <submittedName>
        <fullName evidence="2">ABC transporter substrate-binding protein</fullName>
    </submittedName>
</protein>
<dbReference type="PANTHER" id="PTHR30535:SF34">
    <property type="entry name" value="MOLYBDATE-BINDING PROTEIN MOLA"/>
    <property type="match status" value="1"/>
</dbReference>
<sequence>MDVTDVTGRHVSLEAPAKRVILGEGRNVIALSLLTPQPSDVLVGWGSDFKRYKNIYRRFTEALPKLETIPTVGSGQGASDLSVEKIISLRPDVVILSRSQTPPSENTLLERQLEAAGITLVYVDFATDPAQDTLKSLQIMAKLIGRDAEYERFATFYRAKRQEVATLAEGIDPSTPKPLIFLEAHAAGMHACCYSPGDGSFQGFIDLVGGENLGGRTLKGKSGLLTPEYILASQPDIYIATGGSYLEGTPGMVLGPFEPIEKARASLKRVTSRDAIAQLAAVKHHRVHGLYHHLINTPYNIVVLELLAKWIHPDVFGELDPTATLDAINKKFAAVPLTGSLWIDDPSDTDA</sequence>
<evidence type="ECO:0000259" key="1">
    <source>
        <dbReference type="PROSITE" id="PS50983"/>
    </source>
</evidence>
<gene>
    <name evidence="2" type="ORF">QC825_11360</name>
</gene>
<name>A0ABU1GX93_9GAMM</name>
<dbReference type="InterPro" id="IPR002491">
    <property type="entry name" value="ABC_transptr_periplasmic_BD"/>
</dbReference>
<dbReference type="InterPro" id="IPR050902">
    <property type="entry name" value="ABC_Transporter_SBP"/>
</dbReference>